<evidence type="ECO:0000313" key="5">
    <source>
        <dbReference type="EMBL" id="MBH1652559.1"/>
    </source>
</evidence>
<sequence length="982" mass="106387">MESASIFSKLKDAACADTVGAMRKRAGWNSHAFACRLDAAVDEGNVAAALGVLDERFSCAGWPRSVAQLHVTPVGSPSTSEVALRQRMREMSRPLSRGTGQVLRATLLRYGDGHRDFILVGDRDVLDQDALQRIVQYCFSRDDAPPPIEQRQALGPTADEIHAFVSSDVSPALEWDGRGARQAGQGKLEMVTGMQVAPEHWLAALGLVLSCFHGKPAPAVAILQEAPSQGSGIELGVTGFRLANPMSAGSTSVSCALDHARAQLSGAMRYTESLLGTLIGKHQFALDVSVGMIFPLDVSPDVEGILDIEYLPCSSAIFPVTLIAGRQGSGHLTCHFDEALYSTPSMQWLLRCLVHVCSQLKEEGAARLVDVELLPQTARGEVVALGRSEPRHVPGDDDRIETAFARVSAQQPDAIAISYGDDVLTYAELDHRSSLLAGALAARGVKPGFFVGICLNRSAAVVIAMLAIVKCGAIYVPMDPAYPHDRLQYTAGDAGLTLTITEDGTFPDVPGMVVTTVPELEREADPARVWRAAGAAAGDAAYMIYTSGSTGRPKGVLVPHRNVIALIDATREGLELSPRDTWTLFHSSAFDFSVWEIWGCLLTGGQLVVVPHWVSRDPELFRELIARKSVSVLNQTPSAFYQLIEVDQRVPVSDSLRLVIFGGEPLDARALLPWFDSHAESRCRLVNMFGITETTVHVTWQDVRRREALAGSRSVGTPIPGWHLYVMDDQQRLLPPCVPGEVYVGGAGVALRYHEREDLTQTRFMPDPFQEGIMYRTGDRGCMLANGVLEHLGRLDNQIKLRGFRIELDEIRRVLLGHDAVGAAAVLFNQPNQADPASGRIDAYVVADDASEAGIRAHLARLLPEHMVPSTLTFVRTMPLTTNGKLDTKRLPPPKSPAPVAVASVTDNAAQPLSALEQVMCTIWQGVLGREIGADENFFDLGGNSLLAVRISSAMRKQGLPALSMRYLYTHQTIRKLVAALA</sequence>
<proteinExistence type="predicted"/>
<dbReference type="NCBIfam" id="TIGR01733">
    <property type="entry name" value="AA-adenyl-dom"/>
    <property type="match status" value="1"/>
</dbReference>
<gene>
    <name evidence="5" type="ORF">I5U67_10290</name>
</gene>
<dbReference type="Gene3D" id="1.10.1200.10">
    <property type="entry name" value="ACP-like"/>
    <property type="match status" value="1"/>
</dbReference>
<feature type="domain" description="Carrier" evidence="4">
    <location>
        <begin position="911"/>
        <end position="982"/>
    </location>
</feature>
<dbReference type="SUPFAM" id="SSF56801">
    <property type="entry name" value="Acetyl-CoA synthetase-like"/>
    <property type="match status" value="1"/>
</dbReference>
<dbReference type="FunFam" id="3.40.50.980:FF:000002">
    <property type="entry name" value="Enterobactin synthetase component F"/>
    <property type="match status" value="1"/>
</dbReference>
<comment type="cofactor">
    <cofactor evidence="1">
        <name>pantetheine 4'-phosphate</name>
        <dbReference type="ChEBI" id="CHEBI:47942"/>
    </cofactor>
</comment>
<dbReference type="EMBL" id="JADUNP010000017">
    <property type="protein sequence ID" value="MBH1652559.1"/>
    <property type="molecule type" value="Genomic_DNA"/>
</dbReference>
<name>A0AA89WL05_STEMA</name>
<dbReference type="InterPro" id="IPR042099">
    <property type="entry name" value="ANL_N_sf"/>
</dbReference>
<keyword evidence="2" id="KW-0596">Phosphopantetheine</keyword>
<evidence type="ECO:0000256" key="3">
    <source>
        <dbReference type="ARBA" id="ARBA00022553"/>
    </source>
</evidence>
<evidence type="ECO:0000313" key="6">
    <source>
        <dbReference type="Proteomes" id="UP000625930"/>
    </source>
</evidence>
<dbReference type="PANTHER" id="PTHR45527">
    <property type="entry name" value="NONRIBOSOMAL PEPTIDE SYNTHETASE"/>
    <property type="match status" value="1"/>
</dbReference>
<dbReference type="InterPro" id="IPR036736">
    <property type="entry name" value="ACP-like_sf"/>
</dbReference>
<protein>
    <submittedName>
        <fullName evidence="5">Amino acid adenylation domain-containing protein</fullName>
    </submittedName>
</protein>
<dbReference type="AlphaFoldDB" id="A0AA89WL05"/>
<dbReference type="Gene3D" id="3.30.300.30">
    <property type="match status" value="1"/>
</dbReference>
<evidence type="ECO:0000259" key="4">
    <source>
        <dbReference type="PROSITE" id="PS50075"/>
    </source>
</evidence>
<dbReference type="Pfam" id="PF00501">
    <property type="entry name" value="AMP-binding"/>
    <property type="match status" value="1"/>
</dbReference>
<dbReference type="PANTHER" id="PTHR45527:SF1">
    <property type="entry name" value="FATTY ACID SYNTHASE"/>
    <property type="match status" value="1"/>
</dbReference>
<dbReference type="Proteomes" id="UP000625930">
    <property type="component" value="Unassembled WGS sequence"/>
</dbReference>
<organism evidence="5 6">
    <name type="scientific">Stenotrophomonas maltophilia</name>
    <name type="common">Pseudomonas maltophilia</name>
    <name type="synonym">Xanthomonas maltophilia</name>
    <dbReference type="NCBI Taxonomy" id="40324"/>
    <lineage>
        <taxon>Bacteria</taxon>
        <taxon>Pseudomonadati</taxon>
        <taxon>Pseudomonadota</taxon>
        <taxon>Gammaproteobacteria</taxon>
        <taxon>Lysobacterales</taxon>
        <taxon>Lysobacteraceae</taxon>
        <taxon>Stenotrophomonas</taxon>
        <taxon>Stenotrophomonas maltophilia group</taxon>
    </lineage>
</organism>
<dbReference type="Gene3D" id="3.40.50.12780">
    <property type="entry name" value="N-terminal domain of ligase-like"/>
    <property type="match status" value="1"/>
</dbReference>
<dbReference type="InterPro" id="IPR025110">
    <property type="entry name" value="AMP-bd_C"/>
</dbReference>
<accession>A0AA89WL05</accession>
<evidence type="ECO:0000256" key="2">
    <source>
        <dbReference type="ARBA" id="ARBA00022450"/>
    </source>
</evidence>
<dbReference type="Pfam" id="PF00550">
    <property type="entry name" value="PP-binding"/>
    <property type="match status" value="1"/>
</dbReference>
<dbReference type="FunFam" id="3.40.50.12780:FF:000012">
    <property type="entry name" value="Non-ribosomal peptide synthetase"/>
    <property type="match status" value="1"/>
</dbReference>
<reference evidence="5" key="1">
    <citation type="submission" date="2020-11" db="EMBL/GenBank/DDBJ databases">
        <title>Enhanced detection system for hospital associated transmission using whole genome sequencing surveillance.</title>
        <authorList>
            <person name="Harrison L.H."/>
            <person name="Van Tyne D."/>
            <person name="Marsh J.W."/>
            <person name="Griffith M.P."/>
            <person name="Snyder D.J."/>
            <person name="Cooper V.S."/>
            <person name="Mustapha M."/>
        </authorList>
    </citation>
    <scope>NUCLEOTIDE SEQUENCE</scope>
    <source>
        <strain evidence="5">STEN00091</strain>
    </source>
</reference>
<dbReference type="InterPro" id="IPR000873">
    <property type="entry name" value="AMP-dep_synth/lig_dom"/>
</dbReference>
<dbReference type="SUPFAM" id="SSF47336">
    <property type="entry name" value="ACP-like"/>
    <property type="match status" value="1"/>
</dbReference>
<dbReference type="GO" id="GO:0031177">
    <property type="term" value="F:phosphopantetheine binding"/>
    <property type="evidence" value="ECO:0007669"/>
    <property type="project" value="TreeGrafter"/>
</dbReference>
<comment type="caution">
    <text evidence="5">The sequence shown here is derived from an EMBL/GenBank/DDBJ whole genome shotgun (WGS) entry which is preliminary data.</text>
</comment>
<dbReference type="PROSITE" id="PS50075">
    <property type="entry name" value="CARRIER"/>
    <property type="match status" value="1"/>
</dbReference>
<dbReference type="GO" id="GO:0005737">
    <property type="term" value="C:cytoplasm"/>
    <property type="evidence" value="ECO:0007669"/>
    <property type="project" value="TreeGrafter"/>
</dbReference>
<keyword evidence="3" id="KW-0597">Phosphoprotein</keyword>
<dbReference type="PROSITE" id="PS00455">
    <property type="entry name" value="AMP_BINDING"/>
    <property type="match status" value="1"/>
</dbReference>
<dbReference type="GO" id="GO:0044550">
    <property type="term" value="P:secondary metabolite biosynthetic process"/>
    <property type="evidence" value="ECO:0007669"/>
    <property type="project" value="TreeGrafter"/>
</dbReference>
<dbReference type="InterPro" id="IPR020845">
    <property type="entry name" value="AMP-binding_CS"/>
</dbReference>
<evidence type="ECO:0000256" key="1">
    <source>
        <dbReference type="ARBA" id="ARBA00001957"/>
    </source>
</evidence>
<dbReference type="PROSITE" id="PS00012">
    <property type="entry name" value="PHOSPHOPANTETHEINE"/>
    <property type="match status" value="1"/>
</dbReference>
<dbReference type="InterPro" id="IPR045851">
    <property type="entry name" value="AMP-bd_C_sf"/>
</dbReference>
<dbReference type="Pfam" id="PF13193">
    <property type="entry name" value="AMP-binding_C"/>
    <property type="match status" value="1"/>
</dbReference>
<dbReference type="CDD" id="cd17643">
    <property type="entry name" value="A_NRPS_Cytc1-like"/>
    <property type="match status" value="1"/>
</dbReference>
<dbReference type="InterPro" id="IPR006162">
    <property type="entry name" value="Ppantetheine_attach_site"/>
</dbReference>
<dbReference type="GO" id="GO:0043041">
    <property type="term" value="P:amino acid activation for nonribosomal peptide biosynthetic process"/>
    <property type="evidence" value="ECO:0007669"/>
    <property type="project" value="TreeGrafter"/>
</dbReference>
<dbReference type="InterPro" id="IPR009081">
    <property type="entry name" value="PP-bd_ACP"/>
</dbReference>
<dbReference type="InterPro" id="IPR010071">
    <property type="entry name" value="AA_adenyl_dom"/>
</dbReference>